<evidence type="ECO:0000256" key="1">
    <source>
        <dbReference type="SAM" id="Coils"/>
    </source>
</evidence>
<name>A0A8E2EPB4_9PEZI</name>
<reference evidence="3 4" key="1">
    <citation type="journal article" date="2016" name="Nat. Commun.">
        <title>Ectomycorrhizal ecology is imprinted in the genome of the dominant symbiotic fungus Cenococcum geophilum.</title>
        <authorList>
            <consortium name="DOE Joint Genome Institute"/>
            <person name="Peter M."/>
            <person name="Kohler A."/>
            <person name="Ohm R.A."/>
            <person name="Kuo A."/>
            <person name="Krutzmann J."/>
            <person name="Morin E."/>
            <person name="Arend M."/>
            <person name="Barry K.W."/>
            <person name="Binder M."/>
            <person name="Choi C."/>
            <person name="Clum A."/>
            <person name="Copeland A."/>
            <person name="Grisel N."/>
            <person name="Haridas S."/>
            <person name="Kipfer T."/>
            <person name="LaButti K."/>
            <person name="Lindquist E."/>
            <person name="Lipzen A."/>
            <person name="Maire R."/>
            <person name="Meier B."/>
            <person name="Mihaltcheva S."/>
            <person name="Molinier V."/>
            <person name="Murat C."/>
            <person name="Poggeler S."/>
            <person name="Quandt C.A."/>
            <person name="Sperisen C."/>
            <person name="Tritt A."/>
            <person name="Tisserant E."/>
            <person name="Crous P.W."/>
            <person name="Henrissat B."/>
            <person name="Nehls U."/>
            <person name="Egli S."/>
            <person name="Spatafora J.W."/>
            <person name="Grigoriev I.V."/>
            <person name="Martin F.M."/>
        </authorList>
    </citation>
    <scope>NUCLEOTIDE SEQUENCE [LARGE SCALE GENOMIC DNA]</scope>
    <source>
        <strain evidence="3 4">CBS 207.34</strain>
    </source>
</reference>
<feature type="compositionally biased region" description="Basic and acidic residues" evidence="2">
    <location>
        <begin position="321"/>
        <end position="334"/>
    </location>
</feature>
<dbReference type="Proteomes" id="UP000250140">
    <property type="component" value="Unassembled WGS sequence"/>
</dbReference>
<keyword evidence="1" id="KW-0175">Coiled coil</keyword>
<evidence type="ECO:0000313" key="4">
    <source>
        <dbReference type="Proteomes" id="UP000250140"/>
    </source>
</evidence>
<dbReference type="PANTHER" id="PTHR42067">
    <property type="entry name" value="YALI0C15378P"/>
    <property type="match status" value="1"/>
</dbReference>
<feature type="region of interest" description="Disordered" evidence="2">
    <location>
        <begin position="228"/>
        <end position="377"/>
    </location>
</feature>
<evidence type="ECO:0008006" key="5">
    <source>
        <dbReference type="Google" id="ProtNLM"/>
    </source>
</evidence>
<dbReference type="EMBL" id="KV750995">
    <property type="protein sequence ID" value="OCL02153.1"/>
    <property type="molecule type" value="Genomic_DNA"/>
</dbReference>
<accession>A0A8E2EPB4</accession>
<dbReference type="SUPFAM" id="SSF58022">
    <property type="entry name" value="XRCC4, C-terminal oligomerization domain"/>
    <property type="match status" value="1"/>
</dbReference>
<evidence type="ECO:0000313" key="3">
    <source>
        <dbReference type="EMBL" id="OCL02153.1"/>
    </source>
</evidence>
<sequence>MAEQRIIRLPLTGADDESFVIVNVISNGPLPLDIKLLASEGNYPFVGQIEQRRTSKLRVDKRYNGSAEEWEAVLSYVLLQKDLGGEHAEAADGVEIVSSLANEDELKVVVQKRVGDGGILVTLGVISLTKDEEEEIDPLAWAGIAAQAAAVARDEVAELKSKLDVQQETVRKLNEQLEDLIKTKEENEIAMLEKFKELLNEKKLKIRDQQRLLAEAKVNPATAVKVQGVRDETKTHKAAASRASKRKASRKQPVLQSESEDDEFEHVWVGGERAEEQRELEEDMPEAVTPNRTTDDETEDEDDLNTAPSAFVRPSNSTIAEKGEMVETAQKPEEDQTQVTLPPRRELPFAKRNALHAPIGQKPLAIQDEEDTEDDEL</sequence>
<feature type="coiled-coil region" evidence="1">
    <location>
        <begin position="149"/>
        <end position="219"/>
    </location>
</feature>
<dbReference type="PANTHER" id="PTHR42067:SF1">
    <property type="entry name" value="MITOTIC APPARATUS PROTEIN P62"/>
    <property type="match status" value="1"/>
</dbReference>
<proteinExistence type="predicted"/>
<dbReference type="OrthoDB" id="8064436at2759"/>
<gene>
    <name evidence="3" type="ORF">AOQ84DRAFT_357522</name>
</gene>
<dbReference type="AlphaFoldDB" id="A0A8E2EPB4"/>
<feature type="compositionally biased region" description="Acidic residues" evidence="2">
    <location>
        <begin position="367"/>
        <end position="377"/>
    </location>
</feature>
<organism evidence="3 4">
    <name type="scientific">Glonium stellatum</name>
    <dbReference type="NCBI Taxonomy" id="574774"/>
    <lineage>
        <taxon>Eukaryota</taxon>
        <taxon>Fungi</taxon>
        <taxon>Dikarya</taxon>
        <taxon>Ascomycota</taxon>
        <taxon>Pezizomycotina</taxon>
        <taxon>Dothideomycetes</taxon>
        <taxon>Pleosporomycetidae</taxon>
        <taxon>Gloniales</taxon>
        <taxon>Gloniaceae</taxon>
        <taxon>Glonium</taxon>
    </lineage>
</organism>
<feature type="compositionally biased region" description="Basic residues" evidence="2">
    <location>
        <begin position="236"/>
        <end position="250"/>
    </location>
</feature>
<evidence type="ECO:0000256" key="2">
    <source>
        <dbReference type="SAM" id="MobiDB-lite"/>
    </source>
</evidence>
<protein>
    <recommendedName>
        <fullName evidence="5">Mitotic apparatus protein p62</fullName>
    </recommendedName>
</protein>
<keyword evidence="4" id="KW-1185">Reference proteome</keyword>